<dbReference type="InterPro" id="IPR036291">
    <property type="entry name" value="NAD(P)-bd_dom_sf"/>
</dbReference>
<gene>
    <name evidence="6" type="ORF">D9V37_19450</name>
</gene>
<sequence length="284" mass="30159">MSPISTVAVIGTGAIGTSWVQLALEHGFVVHASDPAPREMPDGTVFFDDPGEAVAEADLVIECGPERVDLKRELFAQLDAAARPDVVLASSSSGIGPSQFQDACAHPERVLVAHPFNPPHLIPLVEVVGGRLTSEAAIETTMSAMRDLGRRPVRVNMELPGHVVNRLQAALWREAYDLVGRGAISVADLDAAVAYGPGLRWALLGPIATQALSGGEGGLAHVLEHLGPPTYGWWETLRTPEVTPELERALVEGVEAELAGQDDVRERRDAALAALAALKQEYGL</sequence>
<dbReference type="PANTHER" id="PTHR48075:SF5">
    <property type="entry name" value="3-HYDROXYBUTYRYL-COA DEHYDROGENASE"/>
    <property type="match status" value="1"/>
</dbReference>
<dbReference type="Gene3D" id="3.40.50.720">
    <property type="entry name" value="NAD(P)-binding Rossmann-like Domain"/>
    <property type="match status" value="1"/>
</dbReference>
<dbReference type="SUPFAM" id="SSF51735">
    <property type="entry name" value="NAD(P)-binding Rossmann-fold domains"/>
    <property type="match status" value="1"/>
</dbReference>
<dbReference type="GO" id="GO:0006631">
    <property type="term" value="P:fatty acid metabolic process"/>
    <property type="evidence" value="ECO:0007669"/>
    <property type="project" value="InterPro"/>
</dbReference>
<accession>A0A3L8NZZ3</accession>
<dbReference type="Proteomes" id="UP000281708">
    <property type="component" value="Unassembled WGS sequence"/>
</dbReference>
<proteinExistence type="inferred from homology"/>
<evidence type="ECO:0000313" key="6">
    <source>
        <dbReference type="EMBL" id="RLV48232.1"/>
    </source>
</evidence>
<evidence type="ECO:0000256" key="2">
    <source>
        <dbReference type="ARBA" id="ARBA00009463"/>
    </source>
</evidence>
<evidence type="ECO:0000259" key="4">
    <source>
        <dbReference type="Pfam" id="PF00725"/>
    </source>
</evidence>
<dbReference type="RefSeq" id="WP_121807738.1">
    <property type="nucleotide sequence ID" value="NZ_RDBE01000010.1"/>
</dbReference>
<reference evidence="6 7" key="1">
    <citation type="submission" date="2018-10" db="EMBL/GenBank/DDBJ databases">
        <title>Marmoricola sp. 4Q3S-7 whole genome shotgun sequence.</title>
        <authorList>
            <person name="Li F."/>
        </authorList>
    </citation>
    <scope>NUCLEOTIDE SEQUENCE [LARGE SCALE GENOMIC DNA]</scope>
    <source>
        <strain evidence="6 7">4Q3S-7</strain>
    </source>
</reference>
<keyword evidence="7" id="KW-1185">Reference proteome</keyword>
<name>A0A3L8NZZ3_9ACTN</name>
<feature type="domain" description="3-hydroxyacyl-CoA dehydrogenase C-terminal" evidence="4">
    <location>
        <begin position="161"/>
        <end position="234"/>
    </location>
</feature>
<comment type="caution">
    <text evidence="6">The sequence shown here is derived from an EMBL/GenBank/DDBJ whole genome shotgun (WGS) entry which is preliminary data.</text>
</comment>
<protein>
    <submittedName>
        <fullName evidence="6">3-hydroxyacyl-CoA dehydrogenase</fullName>
    </submittedName>
</protein>
<evidence type="ECO:0000256" key="3">
    <source>
        <dbReference type="ARBA" id="ARBA00023002"/>
    </source>
</evidence>
<dbReference type="Pfam" id="PF00725">
    <property type="entry name" value="3HCDH"/>
    <property type="match status" value="1"/>
</dbReference>
<comment type="similarity">
    <text evidence="2">Belongs to the 3-hydroxyacyl-CoA dehydrogenase family.</text>
</comment>
<keyword evidence="3" id="KW-0560">Oxidoreductase</keyword>
<dbReference type="InterPro" id="IPR008927">
    <property type="entry name" value="6-PGluconate_DH-like_C_sf"/>
</dbReference>
<feature type="domain" description="3-hydroxyacyl-CoA dehydrogenase NAD binding" evidence="5">
    <location>
        <begin position="48"/>
        <end position="156"/>
    </location>
</feature>
<dbReference type="OrthoDB" id="9771883at2"/>
<dbReference type="Pfam" id="PF02737">
    <property type="entry name" value="3HCDH_N"/>
    <property type="match status" value="1"/>
</dbReference>
<dbReference type="PANTHER" id="PTHR48075">
    <property type="entry name" value="3-HYDROXYACYL-COA DEHYDROGENASE FAMILY PROTEIN"/>
    <property type="match status" value="1"/>
</dbReference>
<dbReference type="GO" id="GO:0016616">
    <property type="term" value="F:oxidoreductase activity, acting on the CH-OH group of donors, NAD or NADP as acceptor"/>
    <property type="evidence" value="ECO:0007669"/>
    <property type="project" value="InterPro"/>
</dbReference>
<comment type="pathway">
    <text evidence="1">Lipid metabolism; butanoate metabolism.</text>
</comment>
<evidence type="ECO:0000259" key="5">
    <source>
        <dbReference type="Pfam" id="PF02737"/>
    </source>
</evidence>
<dbReference type="AlphaFoldDB" id="A0A3L8NZZ3"/>
<dbReference type="Gene3D" id="1.10.1040.10">
    <property type="entry name" value="N-(1-d-carboxylethyl)-l-norvaline Dehydrogenase, domain 2"/>
    <property type="match status" value="1"/>
</dbReference>
<evidence type="ECO:0000256" key="1">
    <source>
        <dbReference type="ARBA" id="ARBA00005086"/>
    </source>
</evidence>
<dbReference type="InterPro" id="IPR013328">
    <property type="entry name" value="6PGD_dom2"/>
</dbReference>
<evidence type="ECO:0000313" key="7">
    <source>
        <dbReference type="Proteomes" id="UP000281708"/>
    </source>
</evidence>
<organism evidence="6 7">
    <name type="scientific">Nocardioides mangrovicus</name>
    <dbReference type="NCBI Taxonomy" id="2478913"/>
    <lineage>
        <taxon>Bacteria</taxon>
        <taxon>Bacillati</taxon>
        <taxon>Actinomycetota</taxon>
        <taxon>Actinomycetes</taxon>
        <taxon>Propionibacteriales</taxon>
        <taxon>Nocardioidaceae</taxon>
        <taxon>Nocardioides</taxon>
    </lineage>
</organism>
<dbReference type="EMBL" id="RDBE01000010">
    <property type="protein sequence ID" value="RLV48232.1"/>
    <property type="molecule type" value="Genomic_DNA"/>
</dbReference>
<dbReference type="SUPFAM" id="SSF48179">
    <property type="entry name" value="6-phosphogluconate dehydrogenase C-terminal domain-like"/>
    <property type="match status" value="1"/>
</dbReference>
<dbReference type="InterPro" id="IPR006108">
    <property type="entry name" value="3HC_DH_C"/>
</dbReference>
<dbReference type="GO" id="GO:0070403">
    <property type="term" value="F:NAD+ binding"/>
    <property type="evidence" value="ECO:0007669"/>
    <property type="project" value="InterPro"/>
</dbReference>
<dbReference type="InterPro" id="IPR006176">
    <property type="entry name" value="3-OHacyl-CoA_DH_NAD-bd"/>
</dbReference>